<evidence type="ECO:0000313" key="3">
    <source>
        <dbReference type="Proteomes" id="UP000279331"/>
    </source>
</evidence>
<proteinExistence type="predicted"/>
<dbReference type="EMBL" id="UPHL01000064">
    <property type="protein sequence ID" value="VAZ83818.1"/>
    <property type="molecule type" value="Genomic_DNA"/>
</dbReference>
<sequence length="71" mass="6689">MPPTWSANPGPGPAVADAAPLASDIVNPPEAGAPGSLLGGLPLAGPGAAAAGAGPKYGFRVTVMSRPPFAG</sequence>
<accession>A0AB38UTL8</accession>
<protein>
    <recommendedName>
        <fullName evidence="1">PPE family C-terminal domain-containing protein</fullName>
    </recommendedName>
</protein>
<reference evidence="2 3" key="1">
    <citation type="submission" date="2018-09" db="EMBL/GenBank/DDBJ databases">
        <authorList>
            <person name="Tagini F."/>
        </authorList>
    </citation>
    <scope>NUCLEOTIDE SEQUENCE [LARGE SCALE GENOMIC DNA]</scope>
    <source>
        <strain evidence="2 3">MK42</strain>
    </source>
</reference>
<dbReference type="InterPro" id="IPR022171">
    <property type="entry name" value="PPE_C"/>
</dbReference>
<evidence type="ECO:0000313" key="2">
    <source>
        <dbReference type="EMBL" id="VAZ83818.1"/>
    </source>
</evidence>
<dbReference type="AlphaFoldDB" id="A0AB38UTL8"/>
<organism evidence="2 3">
    <name type="scientific">Mycobacterium persicum</name>
    <dbReference type="NCBI Taxonomy" id="1487726"/>
    <lineage>
        <taxon>Bacteria</taxon>
        <taxon>Bacillati</taxon>
        <taxon>Actinomycetota</taxon>
        <taxon>Actinomycetes</taxon>
        <taxon>Mycobacteriales</taxon>
        <taxon>Mycobacteriaceae</taxon>
        <taxon>Mycobacterium</taxon>
    </lineage>
</organism>
<comment type="caution">
    <text evidence="2">The sequence shown here is derived from an EMBL/GenBank/DDBJ whole genome shotgun (WGS) entry which is preliminary data.</text>
</comment>
<name>A0AB38UTL8_9MYCO</name>
<dbReference type="Proteomes" id="UP000279331">
    <property type="component" value="Unassembled WGS sequence"/>
</dbReference>
<dbReference type="Pfam" id="PF12484">
    <property type="entry name" value="PPE-SVP"/>
    <property type="match status" value="1"/>
</dbReference>
<evidence type="ECO:0000259" key="1">
    <source>
        <dbReference type="Pfam" id="PF12484"/>
    </source>
</evidence>
<gene>
    <name evidence="2" type="ORF">LAUMK42_02636</name>
</gene>
<feature type="domain" description="PPE family C-terminal" evidence="1">
    <location>
        <begin position="2"/>
        <end position="67"/>
    </location>
</feature>